<evidence type="ECO:0000313" key="6">
    <source>
        <dbReference type="EMBL" id="MFB9774881.1"/>
    </source>
</evidence>
<keyword evidence="3 6" id="KW-0067">ATP-binding</keyword>
<evidence type="ECO:0000313" key="7">
    <source>
        <dbReference type="Proteomes" id="UP001589707"/>
    </source>
</evidence>
<dbReference type="PROSITE" id="PS50893">
    <property type="entry name" value="ABC_TRANSPORTER_2"/>
    <property type="match status" value="1"/>
</dbReference>
<dbReference type="SUPFAM" id="SSF52540">
    <property type="entry name" value="P-loop containing nucleoside triphosphate hydrolases"/>
    <property type="match status" value="1"/>
</dbReference>
<evidence type="ECO:0000256" key="1">
    <source>
        <dbReference type="ARBA" id="ARBA00022448"/>
    </source>
</evidence>
<sequence length="246" mass="26385">MSVSAGRTLLVREASFRAEPGEVTVLIGPNGSGKSTLLGSVFGARTFSGEIRLGDNRLAELSRLERVRRIGVLTQEQGAALGTRVAEAVELGRTALQGPFGRLRPQDSEHVAAAMDQAAVTHLAARDLSTLSGGERQRTHLARVLAQDTELIIMDEPTNHLDIGHQRSILRLLTALAREHGRTVLVALHDLTAAAQFGDRVVLLAGGQVQATGRPRQVLTPEVIAAHFDVDAQWIEVAGAQRLIID</sequence>
<reference evidence="6 7" key="1">
    <citation type="submission" date="2024-09" db="EMBL/GenBank/DDBJ databases">
        <authorList>
            <person name="Sun Q."/>
            <person name="Mori K."/>
        </authorList>
    </citation>
    <scope>NUCLEOTIDE SEQUENCE [LARGE SCALE GENOMIC DNA]</scope>
    <source>
        <strain evidence="6 7">JCM 11683</strain>
    </source>
</reference>
<protein>
    <submittedName>
        <fullName evidence="6">ABC transporter ATP-binding protein</fullName>
    </submittedName>
</protein>
<dbReference type="PANTHER" id="PTHR42794:SF1">
    <property type="entry name" value="HEMIN IMPORT ATP-BINDING PROTEIN HMUV"/>
    <property type="match status" value="1"/>
</dbReference>
<keyword evidence="2" id="KW-0547">Nucleotide-binding</keyword>
<gene>
    <name evidence="6" type="ORF">ACFFN1_00305</name>
</gene>
<evidence type="ECO:0000256" key="3">
    <source>
        <dbReference type="ARBA" id="ARBA00022840"/>
    </source>
</evidence>
<dbReference type="SMART" id="SM00382">
    <property type="entry name" value="AAA"/>
    <property type="match status" value="1"/>
</dbReference>
<organism evidence="6 7">
    <name type="scientific">Brevibacterium otitidis</name>
    <dbReference type="NCBI Taxonomy" id="53364"/>
    <lineage>
        <taxon>Bacteria</taxon>
        <taxon>Bacillati</taxon>
        <taxon>Actinomycetota</taxon>
        <taxon>Actinomycetes</taxon>
        <taxon>Micrococcales</taxon>
        <taxon>Brevibacteriaceae</taxon>
        <taxon>Brevibacterium</taxon>
    </lineage>
</organism>
<keyword evidence="1" id="KW-0813">Transport</keyword>
<comment type="caution">
    <text evidence="6">The sequence shown here is derived from an EMBL/GenBank/DDBJ whole genome shotgun (WGS) entry which is preliminary data.</text>
</comment>
<dbReference type="RefSeq" id="WP_376837536.1">
    <property type="nucleotide sequence ID" value="NZ_JBHMAU010000003.1"/>
</dbReference>
<dbReference type="CDD" id="cd03214">
    <property type="entry name" value="ABC_Iron-Siderophores_B12_Hemin"/>
    <property type="match status" value="1"/>
</dbReference>
<dbReference type="InterPro" id="IPR027417">
    <property type="entry name" value="P-loop_NTPase"/>
</dbReference>
<evidence type="ECO:0000256" key="2">
    <source>
        <dbReference type="ARBA" id="ARBA00022741"/>
    </source>
</evidence>
<evidence type="ECO:0000259" key="5">
    <source>
        <dbReference type="PROSITE" id="PS50893"/>
    </source>
</evidence>
<feature type="domain" description="ABC transporter" evidence="5">
    <location>
        <begin position="1"/>
        <end position="231"/>
    </location>
</feature>
<dbReference type="InterPro" id="IPR003439">
    <property type="entry name" value="ABC_transporter-like_ATP-bd"/>
</dbReference>
<dbReference type="EMBL" id="JBHMAU010000003">
    <property type="protein sequence ID" value="MFB9774881.1"/>
    <property type="molecule type" value="Genomic_DNA"/>
</dbReference>
<keyword evidence="7" id="KW-1185">Reference proteome</keyword>
<dbReference type="Proteomes" id="UP001589707">
    <property type="component" value="Unassembled WGS sequence"/>
</dbReference>
<accession>A0ABV5WXH1</accession>
<dbReference type="PANTHER" id="PTHR42794">
    <property type="entry name" value="HEMIN IMPORT ATP-BINDING PROTEIN HMUV"/>
    <property type="match status" value="1"/>
</dbReference>
<dbReference type="InterPro" id="IPR003593">
    <property type="entry name" value="AAA+_ATPase"/>
</dbReference>
<proteinExistence type="predicted"/>
<evidence type="ECO:0000256" key="4">
    <source>
        <dbReference type="ARBA" id="ARBA00022967"/>
    </source>
</evidence>
<dbReference type="Pfam" id="PF00005">
    <property type="entry name" value="ABC_tran"/>
    <property type="match status" value="1"/>
</dbReference>
<dbReference type="Gene3D" id="3.40.50.300">
    <property type="entry name" value="P-loop containing nucleotide triphosphate hydrolases"/>
    <property type="match status" value="1"/>
</dbReference>
<keyword evidence="4" id="KW-1278">Translocase</keyword>
<name>A0ABV5WXH1_9MICO</name>
<dbReference type="GO" id="GO:0005524">
    <property type="term" value="F:ATP binding"/>
    <property type="evidence" value="ECO:0007669"/>
    <property type="project" value="UniProtKB-KW"/>
</dbReference>